<keyword evidence="5" id="KW-1185">Reference proteome</keyword>
<evidence type="ECO:0000256" key="2">
    <source>
        <dbReference type="SAM" id="MobiDB-lite"/>
    </source>
</evidence>
<evidence type="ECO:0000313" key="5">
    <source>
        <dbReference type="Proteomes" id="UP000543598"/>
    </source>
</evidence>
<evidence type="ECO:0000259" key="3">
    <source>
        <dbReference type="SMART" id="SM00974"/>
    </source>
</evidence>
<evidence type="ECO:0000256" key="1">
    <source>
        <dbReference type="SAM" id="Coils"/>
    </source>
</evidence>
<dbReference type="InterPro" id="IPR018306">
    <property type="entry name" value="Phage_T5_Orf172_DNA-bd"/>
</dbReference>
<dbReference type="SMART" id="SM00974">
    <property type="entry name" value="T5orf172"/>
    <property type="match status" value="1"/>
</dbReference>
<protein>
    <submittedName>
        <fullName evidence="4">DUF4041 domain-containing protein</fullName>
    </submittedName>
</protein>
<dbReference type="AlphaFoldDB" id="A0A7Y2Q0X5"/>
<keyword evidence="1" id="KW-0175">Coiled coil</keyword>
<accession>A0A7Y2Q0X5</accession>
<dbReference type="Pfam" id="PF13455">
    <property type="entry name" value="MUG113"/>
    <property type="match status" value="1"/>
</dbReference>
<feature type="region of interest" description="Disordered" evidence="2">
    <location>
        <begin position="1"/>
        <end position="72"/>
    </location>
</feature>
<evidence type="ECO:0000313" key="4">
    <source>
        <dbReference type="EMBL" id="NNH03073.1"/>
    </source>
</evidence>
<feature type="coiled-coil region" evidence="1">
    <location>
        <begin position="241"/>
        <end position="292"/>
    </location>
</feature>
<gene>
    <name evidence="4" type="ORF">HLA99_04285</name>
</gene>
<dbReference type="EMBL" id="JABEMB010000003">
    <property type="protein sequence ID" value="NNH03073.1"/>
    <property type="molecule type" value="Genomic_DNA"/>
</dbReference>
<dbReference type="RefSeq" id="WP_167034734.1">
    <property type="nucleotide sequence ID" value="NZ_BAAANA010000002.1"/>
</dbReference>
<reference evidence="4 5" key="1">
    <citation type="submission" date="2020-05" db="EMBL/GenBank/DDBJ databases">
        <title>MicrobeNet Type strains.</title>
        <authorList>
            <person name="Nicholson A.C."/>
        </authorList>
    </citation>
    <scope>NUCLEOTIDE SEQUENCE [LARGE SCALE GENOMIC DNA]</scope>
    <source>
        <strain evidence="4 5">JCM 14282</strain>
    </source>
</reference>
<dbReference type="InterPro" id="IPR025280">
    <property type="entry name" value="SNIPE"/>
</dbReference>
<comment type="caution">
    <text evidence="4">The sequence shown here is derived from an EMBL/GenBank/DDBJ whole genome shotgun (WGS) entry which is preliminary data.</text>
</comment>
<name>A0A7Y2Q0X5_9MICO</name>
<proteinExistence type="predicted"/>
<dbReference type="Pfam" id="PF13250">
    <property type="entry name" value="SNIPE"/>
    <property type="match status" value="1"/>
</dbReference>
<feature type="region of interest" description="Disordered" evidence="2">
    <location>
        <begin position="443"/>
        <end position="462"/>
    </location>
</feature>
<feature type="domain" description="Bacteriophage T5 Orf172 DNA-binding" evidence="3">
    <location>
        <begin position="333"/>
        <end position="416"/>
    </location>
</feature>
<organism evidence="4 5">
    <name type="scientific">Microbacterium ulmi</name>
    <dbReference type="NCBI Taxonomy" id="179095"/>
    <lineage>
        <taxon>Bacteria</taxon>
        <taxon>Bacillati</taxon>
        <taxon>Actinomycetota</taxon>
        <taxon>Actinomycetes</taxon>
        <taxon>Micrococcales</taxon>
        <taxon>Microbacteriaceae</taxon>
        <taxon>Microbacterium</taxon>
    </lineage>
</organism>
<dbReference type="Proteomes" id="UP000543598">
    <property type="component" value="Unassembled WGS sequence"/>
</dbReference>
<sequence>MSASNLTFNPPPGWPKPPTGWVPPAGWTPDPNWPEPPTGWVLWIPTTDASAETAEPVPTPPANSTEESVAIDSAPTAASRVSYLEAENAALQAQLSQLRADDYVELSDARVLQDVGIYRYHHPLETAAAYRDRLTELESRIADLVKSGRAIIKSEMFTFNNSLAQGRRMTDDLAKLMLRAYNSEADNSIRSLRLGNVVTSKRRLEASRNAIAKLGSLMEMRISDNFHSLRVEEVELTADWLMKKQEEREAERDERARLREERRVEKELAEERARLDKERAHLANMLDALRAKGEDDLGLIARLNDVDAAIALNDYRAANIRAGYVYVISNEGAFGPDVVKIGLTRRLEPRERIYELGGASVPFRFDTHALYFSEDAVSLEAELHRHFADRALNRANTRKEFFFTTPAEVRDVLLQKVGNILEFREDAEATEYRQSVALWPGQSQNAVGSDTDPDIASSFNSS</sequence>
<feature type="compositionally biased region" description="Pro residues" evidence="2">
    <location>
        <begin position="9"/>
        <end position="21"/>
    </location>
</feature>